<dbReference type="SMART" id="SM00487">
    <property type="entry name" value="DEXDc"/>
    <property type="match status" value="1"/>
</dbReference>
<dbReference type="RefSeq" id="WP_378139119.1">
    <property type="nucleotide sequence ID" value="NZ_JBHSEF010000008.1"/>
</dbReference>
<dbReference type="PANTHER" id="PTHR30580:SF1">
    <property type="entry name" value="COMF OPERON PROTEIN 1"/>
    <property type="match status" value="1"/>
</dbReference>
<reference evidence="7" key="1">
    <citation type="journal article" date="2019" name="Int. J. Syst. Evol. Microbiol.">
        <title>The Global Catalogue of Microorganisms (GCM) 10K type strain sequencing project: providing services to taxonomists for standard genome sequencing and annotation.</title>
        <authorList>
            <consortium name="The Broad Institute Genomics Platform"/>
            <consortium name="The Broad Institute Genome Sequencing Center for Infectious Disease"/>
            <person name="Wu L."/>
            <person name="Ma J."/>
        </authorList>
    </citation>
    <scope>NUCLEOTIDE SEQUENCE [LARGE SCALE GENOMIC DNA]</scope>
    <source>
        <strain evidence="7">CCUG 50353</strain>
    </source>
</reference>
<evidence type="ECO:0000256" key="3">
    <source>
        <dbReference type="ARBA" id="ARBA00023125"/>
    </source>
</evidence>
<dbReference type="InterPro" id="IPR001650">
    <property type="entry name" value="Helicase_C-like"/>
</dbReference>
<dbReference type="Gene3D" id="3.40.50.300">
    <property type="entry name" value="P-loop containing nucleotide triphosphate hydrolases"/>
    <property type="match status" value="2"/>
</dbReference>
<keyword evidence="6" id="KW-0347">Helicase</keyword>
<feature type="domain" description="Helicase C-terminal" evidence="5">
    <location>
        <begin position="308"/>
        <end position="438"/>
    </location>
</feature>
<protein>
    <submittedName>
        <fullName evidence="6">DEAD/DEAH box helicase</fullName>
    </submittedName>
</protein>
<keyword evidence="7" id="KW-1185">Reference proteome</keyword>
<dbReference type="InterPro" id="IPR027417">
    <property type="entry name" value="P-loop_NTPase"/>
</dbReference>
<name>A0ABV8UQM0_9BACL</name>
<dbReference type="SUPFAM" id="SSF52540">
    <property type="entry name" value="P-loop containing nucleoside triphosphate hydrolases"/>
    <property type="match status" value="1"/>
</dbReference>
<dbReference type="InterPro" id="IPR006935">
    <property type="entry name" value="Helicase/UvrB_N"/>
</dbReference>
<dbReference type="CDD" id="cd18785">
    <property type="entry name" value="SF2_C"/>
    <property type="match status" value="1"/>
</dbReference>
<dbReference type="Pfam" id="PF04851">
    <property type="entry name" value="ResIII"/>
    <property type="match status" value="1"/>
</dbReference>
<dbReference type="SMART" id="SM00490">
    <property type="entry name" value="HELICc"/>
    <property type="match status" value="1"/>
</dbReference>
<dbReference type="PROSITE" id="PS51194">
    <property type="entry name" value="HELICASE_CTER"/>
    <property type="match status" value="1"/>
</dbReference>
<dbReference type="InterPro" id="IPR014001">
    <property type="entry name" value="Helicase_ATP-bd"/>
</dbReference>
<evidence type="ECO:0000256" key="2">
    <source>
        <dbReference type="ARBA" id="ARBA00022840"/>
    </source>
</evidence>
<comment type="caution">
    <text evidence="6">The sequence shown here is derived from an EMBL/GenBank/DDBJ whole genome shotgun (WGS) entry which is preliminary data.</text>
</comment>
<organism evidence="6 7">
    <name type="scientific">Chryseomicrobium palamuruense</name>
    <dbReference type="NCBI Taxonomy" id="682973"/>
    <lineage>
        <taxon>Bacteria</taxon>
        <taxon>Bacillati</taxon>
        <taxon>Bacillota</taxon>
        <taxon>Bacilli</taxon>
        <taxon>Bacillales</taxon>
        <taxon>Caryophanaceae</taxon>
        <taxon>Chryseomicrobium</taxon>
    </lineage>
</organism>
<keyword evidence="1" id="KW-0547">Nucleotide-binding</keyword>
<keyword evidence="6" id="KW-0378">Hydrolase</keyword>
<gene>
    <name evidence="6" type="ORF">ACFO0S_00735</name>
</gene>
<evidence type="ECO:0000313" key="6">
    <source>
        <dbReference type="EMBL" id="MFC4353586.1"/>
    </source>
</evidence>
<dbReference type="PROSITE" id="PS51192">
    <property type="entry name" value="HELICASE_ATP_BIND_1"/>
    <property type="match status" value="1"/>
</dbReference>
<proteinExistence type="predicted"/>
<dbReference type="Pfam" id="PF00271">
    <property type="entry name" value="Helicase_C"/>
    <property type="match status" value="1"/>
</dbReference>
<dbReference type="GO" id="GO:0004386">
    <property type="term" value="F:helicase activity"/>
    <property type="evidence" value="ECO:0007669"/>
    <property type="project" value="UniProtKB-KW"/>
</dbReference>
<feature type="domain" description="Helicase ATP-binding" evidence="4">
    <location>
        <begin position="130"/>
        <end position="282"/>
    </location>
</feature>
<evidence type="ECO:0000259" key="4">
    <source>
        <dbReference type="PROSITE" id="PS51192"/>
    </source>
</evidence>
<evidence type="ECO:0000313" key="7">
    <source>
        <dbReference type="Proteomes" id="UP001595733"/>
    </source>
</evidence>
<evidence type="ECO:0000259" key="5">
    <source>
        <dbReference type="PROSITE" id="PS51194"/>
    </source>
</evidence>
<evidence type="ECO:0000256" key="1">
    <source>
        <dbReference type="ARBA" id="ARBA00022741"/>
    </source>
</evidence>
<dbReference type="PANTHER" id="PTHR30580">
    <property type="entry name" value="PRIMOSOMAL PROTEIN N"/>
    <property type="match status" value="1"/>
</dbReference>
<dbReference type="Proteomes" id="UP001595733">
    <property type="component" value="Unassembled WGS sequence"/>
</dbReference>
<keyword evidence="2" id="KW-0067">ATP-binding</keyword>
<sequence>MNLVKELEGKLLERQRLVSREDEINHVLADGLVIEVNGIEEVDLYYGWKQKRWKCNRCLATQPHQFSAHHCLRCGKWCTYCRHCIQMGKIATCTKLLKWVGELSKVSHFTLSPLETALSSAQRQAADEWIENYRIGNQHLIHAVCGAGKTEIMFQVIHHMLSQGLRVCVAAPRTDVVLELYPRFCTAFPQVTVQAFYGGAEKSIGLADITIATTHQLYRFTKVFDHIIVDEADAFPYSIDDTLIQAVITSKKDNGCIHFVSATPNKRLPYDSETVLSKRFHGQPLPVPRFEKLIGYEKQLKKHRIPKKLQRWMTTCDQRNLPYLIFLPTIRQIEDFPGNMPRVHAEHPMRKERVIQLRNKEIQGLLTSTILERGITIENLQVAVVGAEKPIFTSQALIQIAGRVGRSSKFPAGDIVFFHHGISDAMVRAKQTIEGHNR</sequence>
<accession>A0ABV8UQM0</accession>
<keyword evidence="3" id="KW-0238">DNA-binding</keyword>
<dbReference type="EMBL" id="JBHSEF010000008">
    <property type="protein sequence ID" value="MFC4353586.1"/>
    <property type="molecule type" value="Genomic_DNA"/>
</dbReference>